<comment type="subcellular location">
    <subcellularLocation>
        <location evidence="1">Cell envelope</location>
    </subcellularLocation>
</comment>
<organism evidence="5 6">
    <name type="scientific">Ramlibacter henchirensis</name>
    <dbReference type="NCBI Taxonomy" id="204072"/>
    <lineage>
        <taxon>Bacteria</taxon>
        <taxon>Pseudomonadati</taxon>
        <taxon>Pseudomonadota</taxon>
        <taxon>Betaproteobacteria</taxon>
        <taxon>Burkholderiales</taxon>
        <taxon>Comamonadaceae</taxon>
        <taxon>Ramlibacter</taxon>
    </lineage>
</organism>
<keyword evidence="3" id="KW-0813">Transport</keyword>
<dbReference type="Pfam" id="PF03480">
    <property type="entry name" value="DctP"/>
    <property type="match status" value="1"/>
</dbReference>
<reference evidence="5 6" key="1">
    <citation type="submission" date="2019-03" db="EMBL/GenBank/DDBJ databases">
        <title>Ramlibacter henchirensis DSM 14656, whole genome shotgun sequence.</title>
        <authorList>
            <person name="Zhang X."/>
            <person name="Feng G."/>
            <person name="Zhu H."/>
        </authorList>
    </citation>
    <scope>NUCLEOTIDE SEQUENCE [LARGE SCALE GENOMIC DNA]</scope>
    <source>
        <strain evidence="5 6">DSM 14656</strain>
    </source>
</reference>
<dbReference type="PANTHER" id="PTHR33376">
    <property type="match status" value="1"/>
</dbReference>
<dbReference type="Proteomes" id="UP000298180">
    <property type="component" value="Unassembled WGS sequence"/>
</dbReference>
<dbReference type="GO" id="GO:0055085">
    <property type="term" value="P:transmembrane transport"/>
    <property type="evidence" value="ECO:0007669"/>
    <property type="project" value="InterPro"/>
</dbReference>
<protein>
    <submittedName>
        <fullName evidence="5">TRAP transporter substrate-binding protein</fullName>
    </submittedName>
</protein>
<gene>
    <name evidence="5" type="ORF">EZ313_05085</name>
</gene>
<dbReference type="CDD" id="cd13603">
    <property type="entry name" value="PBP2_TRAP_Siap_TeaA_like"/>
    <property type="match status" value="1"/>
</dbReference>
<accession>A0A4Z0C7G0</accession>
<comment type="caution">
    <text evidence="5">The sequence shown here is derived from an EMBL/GenBank/DDBJ whole genome shotgun (WGS) entry which is preliminary data.</text>
</comment>
<dbReference type="GO" id="GO:0030288">
    <property type="term" value="C:outer membrane-bounded periplasmic space"/>
    <property type="evidence" value="ECO:0007669"/>
    <property type="project" value="InterPro"/>
</dbReference>
<dbReference type="InterPro" id="IPR004682">
    <property type="entry name" value="TRAP_DctP"/>
</dbReference>
<evidence type="ECO:0000256" key="3">
    <source>
        <dbReference type="ARBA" id="ARBA00022448"/>
    </source>
</evidence>
<evidence type="ECO:0000256" key="4">
    <source>
        <dbReference type="ARBA" id="ARBA00022729"/>
    </source>
</evidence>
<dbReference type="InterPro" id="IPR018389">
    <property type="entry name" value="DctP_fam"/>
</dbReference>
<dbReference type="NCBIfam" id="TIGR00787">
    <property type="entry name" value="dctP"/>
    <property type="match status" value="1"/>
</dbReference>
<dbReference type="InterPro" id="IPR038404">
    <property type="entry name" value="TRAP_DctP_sf"/>
</dbReference>
<keyword evidence="6" id="KW-1185">Reference proteome</keyword>
<dbReference type="Gene3D" id="3.40.190.170">
    <property type="entry name" value="Bacterial extracellular solute-binding protein, family 7"/>
    <property type="match status" value="1"/>
</dbReference>
<evidence type="ECO:0000256" key="1">
    <source>
        <dbReference type="ARBA" id="ARBA00004196"/>
    </source>
</evidence>
<name>A0A4Z0C7G0_9BURK</name>
<evidence type="ECO:0000256" key="2">
    <source>
        <dbReference type="ARBA" id="ARBA00009023"/>
    </source>
</evidence>
<dbReference type="EMBL" id="SMLM01000001">
    <property type="protein sequence ID" value="TFZ06025.1"/>
    <property type="molecule type" value="Genomic_DNA"/>
</dbReference>
<dbReference type="PANTHER" id="PTHR33376:SF4">
    <property type="entry name" value="SIALIC ACID-BINDING PERIPLASMIC PROTEIN SIAP"/>
    <property type="match status" value="1"/>
</dbReference>
<evidence type="ECO:0000313" key="6">
    <source>
        <dbReference type="Proteomes" id="UP000298180"/>
    </source>
</evidence>
<dbReference type="AlphaFoldDB" id="A0A4Z0C7G0"/>
<dbReference type="NCBIfam" id="NF037995">
    <property type="entry name" value="TRAP_S1"/>
    <property type="match status" value="1"/>
</dbReference>
<comment type="similarity">
    <text evidence="2">Belongs to the bacterial solute-binding protein 7 family.</text>
</comment>
<dbReference type="SUPFAM" id="SSF53850">
    <property type="entry name" value="Periplasmic binding protein-like II"/>
    <property type="match status" value="1"/>
</dbReference>
<sequence length="348" mass="38258">MALPTPTISASANRDCPSRRPKMIKLLRILVPSVLLTAFAPVNAQQTLRMAFVAPPPVWGPIADQFAKEVADRTKGELKVQSFGGGQLGSLPQNYAGLRTGQVDMMLADTGTLALAKGGKDFNALFAPYVFRDNAHFKAFMNSPAFREMLAPVEKDAGFKYVGYVSDRAPRQLTTANRKVLKPEDMKGLKVRVPETPTILEVMKAWGASPTPIPAAELYLAMKQGLVDGQDNGFDAIAGAKYYEVQKFAMRLDYVQSGLMVLMAADKWNRLTPAQQKAMTEAAAETEKWASKMTWETADKSISVLKANGMEIVEPDLAPFRKSAEEVLRRLDGEMWSKGTLQKIQAVR</sequence>
<keyword evidence="4" id="KW-0732">Signal</keyword>
<proteinExistence type="inferred from homology"/>
<dbReference type="OrthoDB" id="9794826at2"/>
<evidence type="ECO:0000313" key="5">
    <source>
        <dbReference type="EMBL" id="TFZ06025.1"/>
    </source>
</evidence>